<dbReference type="GO" id="GO:0005789">
    <property type="term" value="C:endoplasmic reticulum membrane"/>
    <property type="evidence" value="ECO:0007669"/>
    <property type="project" value="UniProtKB-SubCell"/>
</dbReference>
<dbReference type="InterPro" id="IPR050113">
    <property type="entry name" value="Ub_conjugating_enzyme"/>
</dbReference>
<evidence type="ECO:0000256" key="9">
    <source>
        <dbReference type="ARBA" id="ARBA00022989"/>
    </source>
</evidence>
<evidence type="ECO:0000256" key="13">
    <source>
        <dbReference type="SAM" id="Phobius"/>
    </source>
</evidence>
<evidence type="ECO:0000256" key="8">
    <source>
        <dbReference type="ARBA" id="ARBA00022840"/>
    </source>
</evidence>
<reference evidence="15" key="1">
    <citation type="submission" date="2022-07" db="EMBL/GenBank/DDBJ databases">
        <title>Phylogenomic reconstructions and comparative analyses of Kickxellomycotina fungi.</title>
        <authorList>
            <person name="Reynolds N.K."/>
            <person name="Stajich J.E."/>
            <person name="Barry K."/>
            <person name="Grigoriev I.V."/>
            <person name="Crous P."/>
            <person name="Smith M.E."/>
        </authorList>
    </citation>
    <scope>NUCLEOTIDE SEQUENCE</scope>
    <source>
        <strain evidence="15">RSA 861</strain>
    </source>
</reference>
<dbReference type="CDD" id="cd23799">
    <property type="entry name" value="UBCc_UBE2J"/>
    <property type="match status" value="1"/>
</dbReference>
<dbReference type="OrthoDB" id="1158011at2759"/>
<feature type="transmembrane region" description="Helical" evidence="13">
    <location>
        <begin position="239"/>
        <end position="258"/>
    </location>
</feature>
<sequence>MASKSAIRRLNKEYKAIAQSPPPYICAKPLENNILEWHYVLRGPQETPYEGGEYHGVLKFPGEYPFKPPAIQMITPSGRFQTNTNICTTMSNFHPNLWNPTWSVATILNGLLSFMVEDETTTGGIRMTDRDRRILAGKSHNFNLDNSKFKEIFPELCTPQAAPLPDNVPKPQVPASTTSVPNLPAPQNIGAKVQFFTPHAQLRNRPLVTKVAPATGTEEPEAAVVPSPRRSRWFSFEPYYKLYVILVIFLYLIAAKLISRAASTPV</sequence>
<keyword evidence="7" id="KW-0256">Endoplasmic reticulum</keyword>
<dbReference type="FunFam" id="3.10.110.10:FF:000023">
    <property type="entry name" value="Ubiquitin-conjugating enzyme E2 J2"/>
    <property type="match status" value="1"/>
</dbReference>
<keyword evidence="6" id="KW-0833">Ubl conjugation pathway</keyword>
<evidence type="ECO:0000256" key="11">
    <source>
        <dbReference type="ARBA" id="ARBA00039885"/>
    </source>
</evidence>
<accession>A0A9W8E308</accession>
<gene>
    <name evidence="15" type="primary">UBC6</name>
    <name evidence="15" type="ORF">IWQ60_000891</name>
</gene>
<comment type="subcellular location">
    <subcellularLocation>
        <location evidence="1">Endoplasmic reticulum membrane</location>
    </subcellularLocation>
</comment>
<dbReference type="SMART" id="SM00212">
    <property type="entry name" value="UBCc"/>
    <property type="match status" value="1"/>
</dbReference>
<keyword evidence="3 15" id="KW-0808">Transferase</keyword>
<evidence type="ECO:0000256" key="10">
    <source>
        <dbReference type="ARBA" id="ARBA00023136"/>
    </source>
</evidence>
<evidence type="ECO:0000256" key="1">
    <source>
        <dbReference type="ARBA" id="ARBA00004586"/>
    </source>
</evidence>
<comment type="caution">
    <text evidence="15">The sequence shown here is derived from an EMBL/GenBank/DDBJ whole genome shotgun (WGS) entry which is preliminary data.</text>
</comment>
<keyword evidence="5" id="KW-0547">Nucleotide-binding</keyword>
<keyword evidence="10 13" id="KW-0472">Membrane</keyword>
<dbReference type="Proteomes" id="UP001150569">
    <property type="component" value="Unassembled WGS sequence"/>
</dbReference>
<organism evidence="15 16">
    <name type="scientific">Tieghemiomyces parasiticus</name>
    <dbReference type="NCBI Taxonomy" id="78921"/>
    <lineage>
        <taxon>Eukaryota</taxon>
        <taxon>Fungi</taxon>
        <taxon>Fungi incertae sedis</taxon>
        <taxon>Zoopagomycota</taxon>
        <taxon>Kickxellomycotina</taxon>
        <taxon>Dimargaritomycetes</taxon>
        <taxon>Dimargaritales</taxon>
        <taxon>Dimargaritaceae</taxon>
        <taxon>Tieghemiomyces</taxon>
    </lineage>
</organism>
<proteinExistence type="predicted"/>
<keyword evidence="8" id="KW-0067">ATP-binding</keyword>
<dbReference type="PROSITE" id="PS50127">
    <property type="entry name" value="UBC_2"/>
    <property type="match status" value="1"/>
</dbReference>
<dbReference type="Pfam" id="PF00179">
    <property type="entry name" value="UQ_con"/>
    <property type="match status" value="1"/>
</dbReference>
<keyword evidence="4 13" id="KW-0812">Transmembrane</keyword>
<dbReference type="InterPro" id="IPR016135">
    <property type="entry name" value="UBQ-conjugating_enzyme/RWD"/>
</dbReference>
<protein>
    <recommendedName>
        <fullName evidence="11">Ubiquitin-conjugating enzyme E2 6</fullName>
        <ecNumber evidence="2">2.3.2.23</ecNumber>
    </recommendedName>
    <alternativeName>
        <fullName evidence="12">E2 ubiquitin-conjugating enzyme 6</fullName>
    </alternativeName>
</protein>
<evidence type="ECO:0000256" key="5">
    <source>
        <dbReference type="ARBA" id="ARBA00022741"/>
    </source>
</evidence>
<keyword evidence="15" id="KW-0012">Acyltransferase</keyword>
<dbReference type="PANTHER" id="PTHR24067">
    <property type="entry name" value="UBIQUITIN-CONJUGATING ENZYME E2"/>
    <property type="match status" value="1"/>
</dbReference>
<dbReference type="EC" id="2.3.2.23" evidence="2"/>
<evidence type="ECO:0000313" key="15">
    <source>
        <dbReference type="EMBL" id="KAJ1929739.1"/>
    </source>
</evidence>
<dbReference type="GO" id="GO:0061631">
    <property type="term" value="F:ubiquitin conjugating enzyme activity"/>
    <property type="evidence" value="ECO:0007669"/>
    <property type="project" value="UniProtKB-EC"/>
</dbReference>
<dbReference type="EMBL" id="JANBPT010000025">
    <property type="protein sequence ID" value="KAJ1929739.1"/>
    <property type="molecule type" value="Genomic_DNA"/>
</dbReference>
<dbReference type="SUPFAM" id="SSF54495">
    <property type="entry name" value="UBC-like"/>
    <property type="match status" value="1"/>
</dbReference>
<dbReference type="AlphaFoldDB" id="A0A9W8E308"/>
<evidence type="ECO:0000313" key="16">
    <source>
        <dbReference type="Proteomes" id="UP001150569"/>
    </source>
</evidence>
<name>A0A9W8E308_9FUNG</name>
<evidence type="ECO:0000256" key="12">
    <source>
        <dbReference type="ARBA" id="ARBA00042181"/>
    </source>
</evidence>
<feature type="domain" description="UBC core" evidence="14">
    <location>
        <begin position="5"/>
        <end position="162"/>
    </location>
</feature>
<evidence type="ECO:0000256" key="4">
    <source>
        <dbReference type="ARBA" id="ARBA00022692"/>
    </source>
</evidence>
<dbReference type="GO" id="GO:0005524">
    <property type="term" value="F:ATP binding"/>
    <property type="evidence" value="ECO:0007669"/>
    <property type="project" value="UniProtKB-KW"/>
</dbReference>
<dbReference type="Gene3D" id="3.10.110.10">
    <property type="entry name" value="Ubiquitin Conjugating Enzyme"/>
    <property type="match status" value="1"/>
</dbReference>
<dbReference type="InterPro" id="IPR000608">
    <property type="entry name" value="UBC"/>
</dbReference>
<evidence type="ECO:0000256" key="2">
    <source>
        <dbReference type="ARBA" id="ARBA00012486"/>
    </source>
</evidence>
<keyword evidence="9 13" id="KW-1133">Transmembrane helix</keyword>
<evidence type="ECO:0000256" key="7">
    <source>
        <dbReference type="ARBA" id="ARBA00022824"/>
    </source>
</evidence>
<evidence type="ECO:0000256" key="6">
    <source>
        <dbReference type="ARBA" id="ARBA00022786"/>
    </source>
</evidence>
<keyword evidence="16" id="KW-1185">Reference proteome</keyword>
<evidence type="ECO:0000259" key="14">
    <source>
        <dbReference type="PROSITE" id="PS50127"/>
    </source>
</evidence>
<evidence type="ECO:0000256" key="3">
    <source>
        <dbReference type="ARBA" id="ARBA00022679"/>
    </source>
</evidence>